<evidence type="ECO:0000313" key="3">
    <source>
        <dbReference type="EMBL" id="RPA73626.1"/>
    </source>
</evidence>
<evidence type="ECO:0000259" key="2">
    <source>
        <dbReference type="PROSITE" id="PS50011"/>
    </source>
</evidence>
<dbReference type="Gene3D" id="1.10.510.10">
    <property type="entry name" value="Transferase(Phosphotransferase) domain 1"/>
    <property type="match status" value="1"/>
</dbReference>
<dbReference type="GO" id="GO:0004672">
    <property type="term" value="F:protein kinase activity"/>
    <property type="evidence" value="ECO:0007669"/>
    <property type="project" value="InterPro"/>
</dbReference>
<feature type="domain" description="Protein kinase" evidence="2">
    <location>
        <begin position="184"/>
        <end position="529"/>
    </location>
</feature>
<dbReference type="GO" id="GO:0005524">
    <property type="term" value="F:ATP binding"/>
    <property type="evidence" value="ECO:0007669"/>
    <property type="project" value="InterPro"/>
</dbReference>
<gene>
    <name evidence="3" type="ORF">BJ508DRAFT_333934</name>
</gene>
<evidence type="ECO:0000313" key="4">
    <source>
        <dbReference type="Proteomes" id="UP000275078"/>
    </source>
</evidence>
<feature type="compositionally biased region" description="Polar residues" evidence="1">
    <location>
        <begin position="665"/>
        <end position="690"/>
    </location>
</feature>
<dbReference type="InterPro" id="IPR011009">
    <property type="entry name" value="Kinase-like_dom_sf"/>
</dbReference>
<feature type="region of interest" description="Disordered" evidence="1">
    <location>
        <begin position="665"/>
        <end position="706"/>
    </location>
</feature>
<dbReference type="STRING" id="1160509.A0A3N4HL59"/>
<sequence length="725" mass="82458">MPAPQAAIASVCKFVSKLRISEMVRVRSKLAESLNPEKERLRHEEVVNDLKATIFRRQAQNNLLFTIHDATDHISKPILESALFGTVAAKKLNTTCEASRIRQTYSEIILQNANTRRVFIILLAIDRLTSITSFIDNFCRDPCFPGVLSSYQTFEHFTRCPGRCNLRLDSRDVQRFYEQFYYGFFQPPTLAAGDINTYTFEENYEAFVPFTAYETTEAVNNFKVSLLQKNGSERELLLQKVRCRHAKPQDSSQRQWWFKDEIRNFRAVLAIGDEDVGVIHPHVEMWFAVYTQDGIGNILKVPIAGVSMHAMLTRSEEQCFWEHKSVHEQVVVMADWSHCLASALRWLHARSVWHGGINPHTIMITADTHQTVIVDIGTAWLSSRKDQDGNDTMPQAHRKYATLSQLIRNAWSRRQVDIWGLGLVFLELAGFALYGTGSDAVWRIFVDMLPATRELKTGASMYEEDRYNYCEYIDILHTYGTMFLEPSGGLFTTDLSKLALRMATGCHYGCQGPNAQKAKKEAWRILQMVRRDDANSSNFVDASLNPHCPCETRKEAMEHHKAYGYDWGEHDDEFYEDEDMFDNYSDTGNAPLCDCRTCCGLTARERALIVRQWLECNYGEHEDTSNGEAGSKSGEEIAYYSDSVNVQSVLDDLGENEWSSSIEAGTVSASESTVDPSIEGTSSRTATSILRSPARKGNTPSMAESPKTVRFDIDEFEYYIRSTKL</sequence>
<dbReference type="OrthoDB" id="4197684at2759"/>
<dbReference type="PROSITE" id="PS50011">
    <property type="entry name" value="PROTEIN_KINASE_DOM"/>
    <property type="match status" value="1"/>
</dbReference>
<dbReference type="SUPFAM" id="SSF56112">
    <property type="entry name" value="Protein kinase-like (PK-like)"/>
    <property type="match status" value="1"/>
</dbReference>
<organism evidence="3 4">
    <name type="scientific">Ascobolus immersus RN42</name>
    <dbReference type="NCBI Taxonomy" id="1160509"/>
    <lineage>
        <taxon>Eukaryota</taxon>
        <taxon>Fungi</taxon>
        <taxon>Dikarya</taxon>
        <taxon>Ascomycota</taxon>
        <taxon>Pezizomycotina</taxon>
        <taxon>Pezizomycetes</taxon>
        <taxon>Pezizales</taxon>
        <taxon>Ascobolaceae</taxon>
        <taxon>Ascobolus</taxon>
    </lineage>
</organism>
<dbReference type="InterPro" id="IPR000719">
    <property type="entry name" value="Prot_kinase_dom"/>
</dbReference>
<keyword evidence="4" id="KW-1185">Reference proteome</keyword>
<reference evidence="3 4" key="1">
    <citation type="journal article" date="2018" name="Nat. Ecol. Evol.">
        <title>Pezizomycetes genomes reveal the molecular basis of ectomycorrhizal truffle lifestyle.</title>
        <authorList>
            <person name="Murat C."/>
            <person name="Payen T."/>
            <person name="Noel B."/>
            <person name="Kuo A."/>
            <person name="Morin E."/>
            <person name="Chen J."/>
            <person name="Kohler A."/>
            <person name="Krizsan K."/>
            <person name="Balestrini R."/>
            <person name="Da Silva C."/>
            <person name="Montanini B."/>
            <person name="Hainaut M."/>
            <person name="Levati E."/>
            <person name="Barry K.W."/>
            <person name="Belfiori B."/>
            <person name="Cichocki N."/>
            <person name="Clum A."/>
            <person name="Dockter R.B."/>
            <person name="Fauchery L."/>
            <person name="Guy J."/>
            <person name="Iotti M."/>
            <person name="Le Tacon F."/>
            <person name="Lindquist E.A."/>
            <person name="Lipzen A."/>
            <person name="Malagnac F."/>
            <person name="Mello A."/>
            <person name="Molinier V."/>
            <person name="Miyauchi S."/>
            <person name="Poulain J."/>
            <person name="Riccioni C."/>
            <person name="Rubini A."/>
            <person name="Sitrit Y."/>
            <person name="Splivallo R."/>
            <person name="Traeger S."/>
            <person name="Wang M."/>
            <person name="Zifcakova L."/>
            <person name="Wipf D."/>
            <person name="Zambonelli A."/>
            <person name="Paolocci F."/>
            <person name="Nowrousian M."/>
            <person name="Ottonello S."/>
            <person name="Baldrian P."/>
            <person name="Spatafora J.W."/>
            <person name="Henrissat B."/>
            <person name="Nagy L.G."/>
            <person name="Aury J.M."/>
            <person name="Wincker P."/>
            <person name="Grigoriev I.V."/>
            <person name="Bonfante P."/>
            <person name="Martin F.M."/>
        </authorList>
    </citation>
    <scope>NUCLEOTIDE SEQUENCE [LARGE SCALE GENOMIC DNA]</scope>
    <source>
        <strain evidence="3 4">RN42</strain>
    </source>
</reference>
<dbReference type="AlphaFoldDB" id="A0A3N4HL59"/>
<dbReference type="Proteomes" id="UP000275078">
    <property type="component" value="Unassembled WGS sequence"/>
</dbReference>
<proteinExistence type="predicted"/>
<name>A0A3N4HL59_ASCIM</name>
<accession>A0A3N4HL59</accession>
<protein>
    <recommendedName>
        <fullName evidence="2">Protein kinase domain-containing protein</fullName>
    </recommendedName>
</protein>
<evidence type="ECO:0000256" key="1">
    <source>
        <dbReference type="SAM" id="MobiDB-lite"/>
    </source>
</evidence>
<dbReference type="EMBL" id="ML119815">
    <property type="protein sequence ID" value="RPA73626.1"/>
    <property type="molecule type" value="Genomic_DNA"/>
</dbReference>